<evidence type="ECO:0000313" key="2">
    <source>
        <dbReference type="EMBL" id="CCA77888.1"/>
    </source>
</evidence>
<comment type="caution">
    <text evidence="2">The sequence shown here is derived from an EMBL/GenBank/DDBJ whole genome shotgun (WGS) entry which is preliminary data.</text>
</comment>
<protein>
    <submittedName>
        <fullName evidence="2">Uncharacterized protein</fullName>
    </submittedName>
</protein>
<evidence type="ECO:0000313" key="3">
    <source>
        <dbReference type="Proteomes" id="UP000007148"/>
    </source>
</evidence>
<feature type="region of interest" description="Disordered" evidence="1">
    <location>
        <begin position="1"/>
        <end position="38"/>
    </location>
</feature>
<organism evidence="2 3">
    <name type="scientific">Serendipita indica (strain DSM 11827)</name>
    <name type="common">Root endophyte fungus</name>
    <name type="synonym">Piriformospora indica</name>
    <dbReference type="NCBI Taxonomy" id="1109443"/>
    <lineage>
        <taxon>Eukaryota</taxon>
        <taxon>Fungi</taxon>
        <taxon>Dikarya</taxon>
        <taxon>Basidiomycota</taxon>
        <taxon>Agaricomycotina</taxon>
        <taxon>Agaricomycetes</taxon>
        <taxon>Sebacinales</taxon>
        <taxon>Serendipitaceae</taxon>
        <taxon>Serendipita</taxon>
    </lineage>
</organism>
<dbReference type="InParanoid" id="G4U2Q6"/>
<sequence>MGMPISTISTITPKKEEGLDMEEPRRWCKEDGDPEEETWWDSRPVYTESFVALGPGDGTKGATDAQRQQVVAPIHAARKQNETLALNTSSPKVEHSEMRGTPSVVFASRRTITEEELAGVTLDTFADEEDEDDFELDWDEDEYSTMDVAECVSEASTPMPSTPIVPTRTLSLPVAVPSTPRRRQTMPISPSSVTLRSGSFQASPKFSTTPVSPPIARSVTRARGFALPSPRTELVL</sequence>
<dbReference type="EMBL" id="CAFZ01001876">
    <property type="protein sequence ID" value="CCA77888.1"/>
    <property type="molecule type" value="Genomic_DNA"/>
</dbReference>
<feature type="compositionally biased region" description="Acidic residues" evidence="1">
    <location>
        <begin position="125"/>
        <end position="140"/>
    </location>
</feature>
<dbReference type="OrthoDB" id="3187028at2759"/>
<name>G4U2Q6_SERID</name>
<feature type="compositionally biased region" description="Basic and acidic residues" evidence="1">
    <location>
        <begin position="13"/>
        <end position="31"/>
    </location>
</feature>
<gene>
    <name evidence="2" type="ORF">PIIN_00533</name>
</gene>
<evidence type="ECO:0000256" key="1">
    <source>
        <dbReference type="SAM" id="MobiDB-lite"/>
    </source>
</evidence>
<feature type="compositionally biased region" description="Polar residues" evidence="1">
    <location>
        <begin position="1"/>
        <end position="12"/>
    </location>
</feature>
<reference evidence="2 3" key="1">
    <citation type="journal article" date="2011" name="PLoS Pathog.">
        <title>Endophytic Life Strategies Decoded by Genome and Transcriptome Analyses of the Mutualistic Root Symbiont Piriformospora indica.</title>
        <authorList>
            <person name="Zuccaro A."/>
            <person name="Lahrmann U."/>
            <person name="Guldener U."/>
            <person name="Langen G."/>
            <person name="Pfiffi S."/>
            <person name="Biedenkopf D."/>
            <person name="Wong P."/>
            <person name="Samans B."/>
            <person name="Grimm C."/>
            <person name="Basiewicz M."/>
            <person name="Murat C."/>
            <person name="Martin F."/>
            <person name="Kogel K.H."/>
        </authorList>
    </citation>
    <scope>NUCLEOTIDE SEQUENCE [LARGE SCALE GENOMIC DNA]</scope>
    <source>
        <strain evidence="2 3">DSM 11827</strain>
    </source>
</reference>
<feature type="compositionally biased region" description="Polar residues" evidence="1">
    <location>
        <begin position="186"/>
        <end position="210"/>
    </location>
</feature>
<keyword evidence="3" id="KW-1185">Reference proteome</keyword>
<feature type="region of interest" description="Disordered" evidence="1">
    <location>
        <begin position="154"/>
        <end position="215"/>
    </location>
</feature>
<proteinExistence type="predicted"/>
<accession>G4U2Q6</accession>
<dbReference type="Proteomes" id="UP000007148">
    <property type="component" value="Unassembled WGS sequence"/>
</dbReference>
<dbReference type="HOGENOM" id="CLU_1175829_0_0_1"/>
<feature type="region of interest" description="Disordered" evidence="1">
    <location>
        <begin position="120"/>
        <end position="140"/>
    </location>
</feature>
<dbReference type="AlphaFoldDB" id="G4U2Q6"/>